<dbReference type="KEGG" id="eba:ebA436"/>
<evidence type="ECO:0000256" key="1">
    <source>
        <dbReference type="SAM" id="SignalP"/>
    </source>
</evidence>
<name>Q5P8K9_AROAE</name>
<proteinExistence type="predicted"/>
<dbReference type="SUPFAM" id="SSF53955">
    <property type="entry name" value="Lysozyme-like"/>
    <property type="match status" value="1"/>
</dbReference>
<dbReference type="Pfam" id="PF11660">
    <property type="entry name" value="DUF3262"/>
    <property type="match status" value="1"/>
</dbReference>
<evidence type="ECO:0000313" key="4">
    <source>
        <dbReference type="Proteomes" id="UP000006552"/>
    </source>
</evidence>
<dbReference type="Proteomes" id="UP000006552">
    <property type="component" value="Chromosome"/>
</dbReference>
<feature type="chain" id="PRO_5004260296" description="Transglycosylase SLT domain-containing protein" evidence="1">
    <location>
        <begin position="21"/>
        <end position="301"/>
    </location>
</feature>
<reference evidence="3 4" key="1">
    <citation type="journal article" date="2005" name="Arch. Microbiol.">
        <title>The genome sequence of an anaerobic aromatic-degrading denitrifying bacterium, strain EbN1.</title>
        <authorList>
            <person name="Rabus R."/>
            <person name="Kube M."/>
            <person name="Heider J."/>
            <person name="Beck A."/>
            <person name="Heitmann K."/>
            <person name="Widdel F."/>
            <person name="Reinhardt R."/>
        </authorList>
    </citation>
    <scope>NUCLEOTIDE SEQUENCE [LARGE SCALE GENOMIC DNA]</scope>
    <source>
        <strain evidence="3 4">EbN1</strain>
    </source>
</reference>
<dbReference type="InterPro" id="IPR021676">
    <property type="entry name" value="DUF3262"/>
</dbReference>
<evidence type="ECO:0000259" key="2">
    <source>
        <dbReference type="Pfam" id="PF01464"/>
    </source>
</evidence>
<feature type="signal peptide" evidence="1">
    <location>
        <begin position="1"/>
        <end position="20"/>
    </location>
</feature>
<dbReference type="RefSeq" id="WP_011236087.1">
    <property type="nucleotide sequence ID" value="NC_006513.1"/>
</dbReference>
<keyword evidence="1" id="KW-0732">Signal</keyword>
<dbReference type="Gene3D" id="1.10.530.10">
    <property type="match status" value="1"/>
</dbReference>
<gene>
    <name evidence="3" type="ORF">ebA436</name>
</gene>
<keyword evidence="4" id="KW-1185">Reference proteome</keyword>
<dbReference type="Pfam" id="PF01464">
    <property type="entry name" value="SLT"/>
    <property type="match status" value="1"/>
</dbReference>
<dbReference type="InterPro" id="IPR008258">
    <property type="entry name" value="Transglycosylase_SLT_dom_1"/>
</dbReference>
<dbReference type="EMBL" id="CR555306">
    <property type="protein sequence ID" value="CAI06350.1"/>
    <property type="molecule type" value="Genomic_DNA"/>
</dbReference>
<dbReference type="AlphaFoldDB" id="Q5P8K9"/>
<dbReference type="STRING" id="76114.ebA436"/>
<sequence>MSLPRRLSCLLLLVATFAWAGVTYTDFLKALAQRESSLNPAATNLHGYAGLFQFGEAALEDVGLYAGDGTSKNDWSGNWTGKFGVTSLDDFLANPGAQTQAVAAYHAQVWDTLRRVYSADKYVGSTVSGITITQSGLVAAAHLVGAGKVGDWLSSGGATTPKDGNGTTMTSYLSAFAGYTVGGSAPSWAEVLVGNPAQSGGGGYVHTPPRMEAGSSGLLSGVKSHGFGSAGEGFRAATGYQMDEVRTMLTELVAMVLLTWIAYVAISKWRAYGAGGETTRDMTFDILRAMVTTSIVLLWMA</sequence>
<dbReference type="eggNOG" id="COG0741">
    <property type="taxonomic scope" value="Bacteria"/>
</dbReference>
<dbReference type="HOGENOM" id="CLU_082697_0_0_4"/>
<accession>Q5P8K9</accession>
<feature type="domain" description="Transglycosylase SLT" evidence="2">
    <location>
        <begin position="26"/>
        <end position="107"/>
    </location>
</feature>
<protein>
    <recommendedName>
        <fullName evidence="2">Transglycosylase SLT domain-containing protein</fullName>
    </recommendedName>
</protein>
<organism evidence="3 4">
    <name type="scientific">Aromatoleum aromaticum (strain DSM 19018 / LMG 30748 / EbN1)</name>
    <name type="common">Azoarcus sp. (strain EbN1)</name>
    <dbReference type="NCBI Taxonomy" id="76114"/>
    <lineage>
        <taxon>Bacteria</taxon>
        <taxon>Pseudomonadati</taxon>
        <taxon>Pseudomonadota</taxon>
        <taxon>Betaproteobacteria</taxon>
        <taxon>Rhodocyclales</taxon>
        <taxon>Rhodocyclaceae</taxon>
        <taxon>Aromatoleum</taxon>
    </lineage>
</organism>
<evidence type="ECO:0000313" key="3">
    <source>
        <dbReference type="EMBL" id="CAI06350.1"/>
    </source>
</evidence>
<dbReference type="InterPro" id="IPR023346">
    <property type="entry name" value="Lysozyme-like_dom_sf"/>
</dbReference>